<dbReference type="PRINTS" id="PR00463">
    <property type="entry name" value="EP450I"/>
</dbReference>
<keyword evidence="7" id="KW-0812">Transmembrane</keyword>
<keyword evidence="9" id="KW-1185">Reference proteome</keyword>
<comment type="cofactor">
    <cofactor evidence="1 6">
        <name>heme</name>
        <dbReference type="ChEBI" id="CHEBI:30413"/>
    </cofactor>
</comment>
<dbReference type="InterPro" id="IPR036396">
    <property type="entry name" value="Cyt_P450_sf"/>
</dbReference>
<evidence type="ECO:0000256" key="3">
    <source>
        <dbReference type="ARBA" id="ARBA00022617"/>
    </source>
</evidence>
<dbReference type="SUPFAM" id="SSF48264">
    <property type="entry name" value="Cytochrome P450"/>
    <property type="match status" value="1"/>
</dbReference>
<dbReference type="Proteomes" id="UP000758603">
    <property type="component" value="Unassembled WGS sequence"/>
</dbReference>
<evidence type="ECO:0000313" key="9">
    <source>
        <dbReference type="Proteomes" id="UP000758603"/>
    </source>
</evidence>
<dbReference type="GO" id="GO:0004497">
    <property type="term" value="F:monooxygenase activity"/>
    <property type="evidence" value="ECO:0007669"/>
    <property type="project" value="InterPro"/>
</dbReference>
<feature type="binding site" description="axial binding residue" evidence="6">
    <location>
        <position position="438"/>
    </location>
    <ligand>
        <name>heme</name>
        <dbReference type="ChEBI" id="CHEBI:30413"/>
    </ligand>
    <ligandPart>
        <name>Fe</name>
        <dbReference type="ChEBI" id="CHEBI:18248"/>
    </ligandPart>
</feature>
<dbReference type="OrthoDB" id="1470350at2759"/>
<dbReference type="GeneID" id="70134236"/>
<dbReference type="GO" id="GO:0020037">
    <property type="term" value="F:heme binding"/>
    <property type="evidence" value="ECO:0007669"/>
    <property type="project" value="InterPro"/>
</dbReference>
<dbReference type="AlphaFoldDB" id="A0A9P8UPV2"/>
<evidence type="ECO:0000256" key="4">
    <source>
        <dbReference type="ARBA" id="ARBA00022723"/>
    </source>
</evidence>
<keyword evidence="3 6" id="KW-0349">Heme</keyword>
<dbReference type="Gene3D" id="1.10.630.10">
    <property type="entry name" value="Cytochrome P450"/>
    <property type="match status" value="1"/>
</dbReference>
<comment type="similarity">
    <text evidence="2">Belongs to the cytochrome P450 family.</text>
</comment>
<keyword evidence="7" id="KW-1133">Transmembrane helix</keyword>
<reference evidence="8" key="1">
    <citation type="journal article" date="2021" name="Nat. Commun.">
        <title>Genetic determinants of endophytism in the Arabidopsis root mycobiome.</title>
        <authorList>
            <person name="Mesny F."/>
            <person name="Miyauchi S."/>
            <person name="Thiergart T."/>
            <person name="Pickel B."/>
            <person name="Atanasova L."/>
            <person name="Karlsson M."/>
            <person name="Huettel B."/>
            <person name="Barry K.W."/>
            <person name="Haridas S."/>
            <person name="Chen C."/>
            <person name="Bauer D."/>
            <person name="Andreopoulos W."/>
            <person name="Pangilinan J."/>
            <person name="LaButti K."/>
            <person name="Riley R."/>
            <person name="Lipzen A."/>
            <person name="Clum A."/>
            <person name="Drula E."/>
            <person name="Henrissat B."/>
            <person name="Kohler A."/>
            <person name="Grigoriev I.V."/>
            <person name="Martin F.M."/>
            <person name="Hacquard S."/>
        </authorList>
    </citation>
    <scope>NUCLEOTIDE SEQUENCE</scope>
    <source>
        <strain evidence="8">MPI-SDFR-AT-0073</strain>
    </source>
</reference>
<sequence>MPSHGSTLIIPIALLSLVLGYLVINAIYAVTLHPLADVPGPRVCAASRAVYWYRFMNGRDVRWLYRLHQRYGPVVRFGPSDVSYAAPQAWRDIYGVGKGRPDMLKPGDANMRPANDVPSVLIADTENHARMRKMFSPAFSERALRRQQGLFRKYVDTLVAKVNELGSTGEPVEMTSLFNFVTFDIMAELCFGRPLGMLEKNEFNPWVKAIFGAIKMLPIANFIQYYPVLDALFTRFQPQWITDQRLFFAKQTEDRVNQRLQEGSQKPDIWNLVLAAQDTDNALSLEEMHSNADLFMMAGSETTATLLSGVTYYLLVNPDKMQLLCQEVRTIFDNAEEINLDRLASLKYLNACLKEALRVYPPVAIGTARIVPNSGATVLGRWLPAGTRVSCHQYSMYHSPWNFKNPSQFAPERWLGDPEYADDVQDAHQPFAYGPRNCLGQNVAMHEMRLILASLVWNYDLELCDGNEDWTDQQTFALWIKKPLTCLVRSVAR</sequence>
<evidence type="ECO:0000256" key="5">
    <source>
        <dbReference type="ARBA" id="ARBA00023004"/>
    </source>
</evidence>
<dbReference type="PANTHER" id="PTHR24305:SF210">
    <property type="entry name" value="CYTOCHROME P450 MONOOXYGENASE ASQL-RELATED"/>
    <property type="match status" value="1"/>
</dbReference>
<keyword evidence="5 6" id="KW-0408">Iron</keyword>
<dbReference type="PRINTS" id="PR00385">
    <property type="entry name" value="P450"/>
</dbReference>
<dbReference type="RefSeq" id="XP_045960129.1">
    <property type="nucleotide sequence ID" value="XM_046105345.1"/>
</dbReference>
<dbReference type="InterPro" id="IPR002401">
    <property type="entry name" value="Cyt_P450_E_grp-I"/>
</dbReference>
<comment type="caution">
    <text evidence="8">The sequence shown here is derived from an EMBL/GenBank/DDBJ whole genome shotgun (WGS) entry which is preliminary data.</text>
</comment>
<dbReference type="InterPro" id="IPR001128">
    <property type="entry name" value="Cyt_P450"/>
</dbReference>
<dbReference type="GO" id="GO:0016705">
    <property type="term" value="F:oxidoreductase activity, acting on paired donors, with incorporation or reduction of molecular oxygen"/>
    <property type="evidence" value="ECO:0007669"/>
    <property type="project" value="InterPro"/>
</dbReference>
<dbReference type="PANTHER" id="PTHR24305">
    <property type="entry name" value="CYTOCHROME P450"/>
    <property type="match status" value="1"/>
</dbReference>
<evidence type="ECO:0000256" key="7">
    <source>
        <dbReference type="SAM" id="Phobius"/>
    </source>
</evidence>
<protein>
    <submittedName>
        <fullName evidence="8">Cytochrome P450</fullName>
    </submittedName>
</protein>
<keyword evidence="4 6" id="KW-0479">Metal-binding</keyword>
<feature type="transmembrane region" description="Helical" evidence="7">
    <location>
        <begin position="7"/>
        <end position="30"/>
    </location>
</feature>
<organism evidence="8 9">
    <name type="scientific">Truncatella angustata</name>
    <dbReference type="NCBI Taxonomy" id="152316"/>
    <lineage>
        <taxon>Eukaryota</taxon>
        <taxon>Fungi</taxon>
        <taxon>Dikarya</taxon>
        <taxon>Ascomycota</taxon>
        <taxon>Pezizomycotina</taxon>
        <taxon>Sordariomycetes</taxon>
        <taxon>Xylariomycetidae</taxon>
        <taxon>Amphisphaeriales</taxon>
        <taxon>Sporocadaceae</taxon>
        <taxon>Truncatella</taxon>
    </lineage>
</organism>
<dbReference type="InterPro" id="IPR050121">
    <property type="entry name" value="Cytochrome_P450_monoxygenase"/>
</dbReference>
<dbReference type="EMBL" id="JAGPXC010000003">
    <property type="protein sequence ID" value="KAH6655864.1"/>
    <property type="molecule type" value="Genomic_DNA"/>
</dbReference>
<keyword evidence="7" id="KW-0472">Membrane</keyword>
<gene>
    <name evidence="8" type="ORF">BKA67DRAFT_603574</name>
</gene>
<proteinExistence type="inferred from homology"/>
<name>A0A9P8UPV2_9PEZI</name>
<dbReference type="CDD" id="cd11058">
    <property type="entry name" value="CYP60B-like"/>
    <property type="match status" value="1"/>
</dbReference>
<evidence type="ECO:0000256" key="6">
    <source>
        <dbReference type="PIRSR" id="PIRSR602401-1"/>
    </source>
</evidence>
<evidence type="ECO:0000256" key="1">
    <source>
        <dbReference type="ARBA" id="ARBA00001971"/>
    </source>
</evidence>
<accession>A0A9P8UPV2</accession>
<evidence type="ECO:0000313" key="8">
    <source>
        <dbReference type="EMBL" id="KAH6655864.1"/>
    </source>
</evidence>
<dbReference type="GO" id="GO:0005506">
    <property type="term" value="F:iron ion binding"/>
    <property type="evidence" value="ECO:0007669"/>
    <property type="project" value="InterPro"/>
</dbReference>
<evidence type="ECO:0000256" key="2">
    <source>
        <dbReference type="ARBA" id="ARBA00010617"/>
    </source>
</evidence>
<dbReference type="Pfam" id="PF00067">
    <property type="entry name" value="p450"/>
    <property type="match status" value="1"/>
</dbReference>